<proteinExistence type="predicted"/>
<dbReference type="NCBIfam" id="TIGR04409">
    <property type="entry name" value="LptC_YrbK"/>
    <property type="match status" value="1"/>
</dbReference>
<keyword evidence="2" id="KW-0812">Transmembrane</keyword>
<keyword evidence="2" id="KW-1133">Transmembrane helix</keyword>
<keyword evidence="4" id="KW-1185">Reference proteome</keyword>
<dbReference type="AlphaFoldDB" id="A0A285PHE8"/>
<feature type="transmembrane region" description="Helical" evidence="2">
    <location>
        <begin position="57"/>
        <end position="78"/>
    </location>
</feature>
<evidence type="ECO:0000313" key="4">
    <source>
        <dbReference type="Proteomes" id="UP000219439"/>
    </source>
</evidence>
<dbReference type="Pfam" id="PF06835">
    <property type="entry name" value="LptC"/>
    <property type="match status" value="1"/>
</dbReference>
<dbReference type="RefSeq" id="WP_170956169.1">
    <property type="nucleotide sequence ID" value="NZ_OBEL01000005.1"/>
</dbReference>
<dbReference type="GO" id="GO:0015221">
    <property type="term" value="F:lipopolysaccharide transmembrane transporter activity"/>
    <property type="evidence" value="ECO:0007669"/>
    <property type="project" value="InterPro"/>
</dbReference>
<dbReference type="Gene3D" id="2.60.450.10">
    <property type="entry name" value="Lipopolysaccharide (LPS) transport protein A like domain"/>
    <property type="match status" value="1"/>
</dbReference>
<dbReference type="InterPro" id="IPR010664">
    <property type="entry name" value="LipoPS_assembly_LptC-rel"/>
</dbReference>
<evidence type="ECO:0000256" key="2">
    <source>
        <dbReference type="SAM" id="Phobius"/>
    </source>
</evidence>
<organism evidence="3 4">
    <name type="scientific">Cohaesibacter gelatinilyticus</name>
    <dbReference type="NCBI Taxonomy" id="372072"/>
    <lineage>
        <taxon>Bacteria</taxon>
        <taxon>Pseudomonadati</taxon>
        <taxon>Pseudomonadota</taxon>
        <taxon>Alphaproteobacteria</taxon>
        <taxon>Hyphomicrobiales</taxon>
        <taxon>Cohaesibacteraceae</taxon>
    </lineage>
</organism>
<protein>
    <submittedName>
        <fullName evidence="3">Lipopolysaccharide export system protein LptC</fullName>
    </submittedName>
</protein>
<dbReference type="Proteomes" id="UP000219439">
    <property type="component" value="Unassembled WGS sequence"/>
</dbReference>
<feature type="region of interest" description="Disordered" evidence="1">
    <location>
        <begin position="1"/>
        <end position="29"/>
    </location>
</feature>
<dbReference type="EMBL" id="OBEL01000005">
    <property type="protein sequence ID" value="SNZ20667.1"/>
    <property type="molecule type" value="Genomic_DNA"/>
</dbReference>
<evidence type="ECO:0000256" key="1">
    <source>
        <dbReference type="SAM" id="MobiDB-lite"/>
    </source>
</evidence>
<dbReference type="InterPro" id="IPR026265">
    <property type="entry name" value="LptC"/>
</dbReference>
<keyword evidence="2" id="KW-0472">Membrane</keyword>
<gene>
    <name evidence="3" type="ORF">SAMN06265368_3777</name>
</gene>
<evidence type="ECO:0000313" key="3">
    <source>
        <dbReference type="EMBL" id="SNZ20667.1"/>
    </source>
</evidence>
<feature type="compositionally biased region" description="Polar residues" evidence="1">
    <location>
        <begin position="1"/>
        <end position="11"/>
    </location>
</feature>
<sequence>MQQDPTYSSPARGSGPTRHLRVPPSREDLATRPTIISAEEQERAFRSARRHSMRVKILKWSLPLVVLVGIVGFIAWVLHNQPDPAPVQEALKESNFEQEELTMANPKLNGFSKGRAYEVIAEEAVQQVATPHIINLRQISARVNDEKDQWVTITSLSGLFDQEQETLELTGNVDVRSSLGYDMTTEGAQVDMKRGYMITTSPVTIASGDVRLGAEQLEVIDNGDQLRFKNRVQLRIDASMLNKHKDASKAKPDATLKAEER</sequence>
<reference evidence="3 4" key="1">
    <citation type="submission" date="2017-09" db="EMBL/GenBank/DDBJ databases">
        <authorList>
            <person name="Ehlers B."/>
            <person name="Leendertz F.H."/>
        </authorList>
    </citation>
    <scope>NUCLEOTIDE SEQUENCE [LARGE SCALE GENOMIC DNA]</scope>
    <source>
        <strain evidence="3 4">DSM 18289</strain>
    </source>
</reference>
<dbReference type="GO" id="GO:0005886">
    <property type="term" value="C:plasma membrane"/>
    <property type="evidence" value="ECO:0007669"/>
    <property type="project" value="InterPro"/>
</dbReference>
<accession>A0A285PHE8</accession>
<name>A0A285PHE8_9HYPH</name>